<proteinExistence type="predicted"/>
<keyword evidence="2" id="KW-1185">Reference proteome</keyword>
<dbReference type="InterPro" id="IPR021373">
    <property type="entry name" value="DUF2993"/>
</dbReference>
<dbReference type="Pfam" id="PF11209">
    <property type="entry name" value="LmeA"/>
    <property type="match status" value="1"/>
</dbReference>
<evidence type="ECO:0000313" key="1">
    <source>
        <dbReference type="EMBL" id="MDT0350749.1"/>
    </source>
</evidence>
<sequence length="285" mass="30051">MSERSVASRPRGSSRKALRIKRSVAALIVLVAAAVGIDYGAAAITESVVAREMRTQLALADDPSVRINNFPFLTQAISGKYRSIDVVADHMAIGPLRDVQVRSQLRDVAAPLSQMLEGPRTVTVREVEGTARIGAPDVERLISNSSGIAVDKVYIDRIDADGLERAVDEDGADPALLKLDPANAVRLGGTVDVLGQEQQVAVIAELQLADGRAQITPRDVRLGDSDADPLPVALQRTLSRIFTLTLDPGSLPLQVTPTTLRATSGGLEISGLTGRLVLGAGAPTS</sequence>
<comment type="caution">
    <text evidence="1">The sequence shown here is derived from an EMBL/GenBank/DDBJ whole genome shotgun (WGS) entry which is preliminary data.</text>
</comment>
<reference evidence="2" key="1">
    <citation type="submission" date="2023-07" db="EMBL/GenBank/DDBJ databases">
        <title>30 novel species of actinomycetes from the DSMZ collection.</title>
        <authorList>
            <person name="Nouioui I."/>
        </authorList>
    </citation>
    <scope>NUCLEOTIDE SEQUENCE [LARGE SCALE GENOMIC DNA]</scope>
    <source>
        <strain evidence="2">DSM 45834</strain>
    </source>
</reference>
<accession>A0ABU2NA40</accession>
<name>A0ABU2NA40_9PSEU</name>
<protein>
    <submittedName>
        <fullName evidence="1">DUF2993 domain-containing protein</fullName>
    </submittedName>
</protein>
<evidence type="ECO:0000313" key="2">
    <source>
        <dbReference type="Proteomes" id="UP001183202"/>
    </source>
</evidence>
<organism evidence="1 2">
    <name type="scientific">Pseudonocardia charpentierae</name>
    <dbReference type="NCBI Taxonomy" id="3075545"/>
    <lineage>
        <taxon>Bacteria</taxon>
        <taxon>Bacillati</taxon>
        <taxon>Actinomycetota</taxon>
        <taxon>Actinomycetes</taxon>
        <taxon>Pseudonocardiales</taxon>
        <taxon>Pseudonocardiaceae</taxon>
        <taxon>Pseudonocardia</taxon>
    </lineage>
</organism>
<dbReference type="RefSeq" id="WP_311556779.1">
    <property type="nucleotide sequence ID" value="NZ_JAVREJ010000009.1"/>
</dbReference>
<dbReference type="EMBL" id="JAVREJ010000009">
    <property type="protein sequence ID" value="MDT0350749.1"/>
    <property type="molecule type" value="Genomic_DNA"/>
</dbReference>
<dbReference type="Proteomes" id="UP001183202">
    <property type="component" value="Unassembled WGS sequence"/>
</dbReference>
<gene>
    <name evidence="1" type="ORF">RM445_14550</name>
</gene>